<dbReference type="GO" id="GO:0030288">
    <property type="term" value="C:outer membrane-bounded periplasmic space"/>
    <property type="evidence" value="ECO:0007669"/>
    <property type="project" value="TreeGrafter"/>
</dbReference>
<feature type="domain" description="Organic solvent tolerance-like N-terminal" evidence="2">
    <location>
        <begin position="63"/>
        <end position="222"/>
    </location>
</feature>
<dbReference type="Gene3D" id="2.60.450.10">
    <property type="entry name" value="Lipopolysaccharide (LPS) transport protein A like domain"/>
    <property type="match status" value="2"/>
</dbReference>
<sequence length="238" mass="25067">MKKQISAALIAVFITFGAAASLQAEQNKPVELAAQTIEYNSATGLMTAQGGVRMIQDDAVLTGTSAEYNTKTREAYVAGGVKVVKGDATLTSAEVRSYDNNHLIATGGAVLVKGDNTLTGPKIDYYSDRQYAVVPGGARLTMPDGFMTANQIEAFIDQDKAVGTGNVHIVSDVRKLDAVADNATYYGTKEGGQGKAILTGNARAVQDGNILTGETLTIRMDDKAMDATGRTKLVVQPQ</sequence>
<dbReference type="InterPro" id="IPR052037">
    <property type="entry name" value="LPS_export_LptA"/>
</dbReference>
<dbReference type="GO" id="GO:0017089">
    <property type="term" value="F:glycolipid transfer activity"/>
    <property type="evidence" value="ECO:0007669"/>
    <property type="project" value="TreeGrafter"/>
</dbReference>
<evidence type="ECO:0000313" key="3">
    <source>
        <dbReference type="EMBL" id="MPL68919.1"/>
    </source>
</evidence>
<proteinExistence type="predicted"/>
<dbReference type="GO" id="GO:0015920">
    <property type="term" value="P:lipopolysaccharide transport"/>
    <property type="evidence" value="ECO:0007669"/>
    <property type="project" value="TreeGrafter"/>
</dbReference>
<keyword evidence="1" id="KW-0732">Signal</keyword>
<dbReference type="AlphaFoldDB" id="A0A644TQM1"/>
<gene>
    <name evidence="3" type="primary">lptD_5</name>
    <name evidence="3" type="ORF">SDC9_14652</name>
</gene>
<evidence type="ECO:0000259" key="2">
    <source>
        <dbReference type="Pfam" id="PF03968"/>
    </source>
</evidence>
<organism evidence="3">
    <name type="scientific">bioreactor metagenome</name>
    <dbReference type="NCBI Taxonomy" id="1076179"/>
    <lineage>
        <taxon>unclassified sequences</taxon>
        <taxon>metagenomes</taxon>
        <taxon>ecological metagenomes</taxon>
    </lineage>
</organism>
<dbReference type="GO" id="GO:0009279">
    <property type="term" value="C:cell outer membrane"/>
    <property type="evidence" value="ECO:0007669"/>
    <property type="project" value="TreeGrafter"/>
</dbReference>
<reference evidence="3" key="1">
    <citation type="submission" date="2019-08" db="EMBL/GenBank/DDBJ databases">
        <authorList>
            <person name="Kucharzyk K."/>
            <person name="Murdoch R.W."/>
            <person name="Higgins S."/>
            <person name="Loffler F."/>
        </authorList>
    </citation>
    <scope>NUCLEOTIDE SEQUENCE</scope>
</reference>
<comment type="caution">
    <text evidence="3">The sequence shown here is derived from an EMBL/GenBank/DDBJ whole genome shotgun (WGS) entry which is preliminary data.</text>
</comment>
<name>A0A644TQM1_9ZZZZ</name>
<dbReference type="PANTHER" id="PTHR36504:SF1">
    <property type="entry name" value="LIPOPOLYSACCHARIDE EXPORT SYSTEM PROTEIN LPTA"/>
    <property type="match status" value="1"/>
</dbReference>
<dbReference type="Pfam" id="PF03968">
    <property type="entry name" value="LptD_N"/>
    <property type="match status" value="1"/>
</dbReference>
<dbReference type="EMBL" id="VSSQ01000044">
    <property type="protein sequence ID" value="MPL68919.1"/>
    <property type="molecule type" value="Genomic_DNA"/>
</dbReference>
<accession>A0A644TQM1</accession>
<evidence type="ECO:0000256" key="1">
    <source>
        <dbReference type="ARBA" id="ARBA00022729"/>
    </source>
</evidence>
<dbReference type="PANTHER" id="PTHR36504">
    <property type="entry name" value="LIPOPOLYSACCHARIDE EXPORT SYSTEM PROTEIN LPTA"/>
    <property type="match status" value="1"/>
</dbReference>
<protein>
    <submittedName>
        <fullName evidence="3">LPS-assembly protein LptD</fullName>
    </submittedName>
</protein>
<dbReference type="InterPro" id="IPR005653">
    <property type="entry name" value="OstA-like_N"/>
</dbReference>